<dbReference type="InterPro" id="IPR027417">
    <property type="entry name" value="P-loop_NTPase"/>
</dbReference>
<name>A0ABN9A752_RANTA</name>
<proteinExistence type="predicted"/>
<organism evidence="1 2">
    <name type="scientific">Rangifer tarandus platyrhynchus</name>
    <name type="common">Svalbard reindeer</name>
    <dbReference type="NCBI Taxonomy" id="3082113"/>
    <lineage>
        <taxon>Eukaryota</taxon>
        <taxon>Metazoa</taxon>
        <taxon>Chordata</taxon>
        <taxon>Craniata</taxon>
        <taxon>Vertebrata</taxon>
        <taxon>Euteleostomi</taxon>
        <taxon>Mammalia</taxon>
        <taxon>Eutheria</taxon>
        <taxon>Laurasiatheria</taxon>
        <taxon>Artiodactyla</taxon>
        <taxon>Ruminantia</taxon>
        <taxon>Pecora</taxon>
        <taxon>Cervidae</taxon>
        <taxon>Odocoileinae</taxon>
        <taxon>Rangifer</taxon>
    </lineage>
</organism>
<evidence type="ECO:0000313" key="2">
    <source>
        <dbReference type="Proteomes" id="UP001176941"/>
    </source>
</evidence>
<dbReference type="SUPFAM" id="SSF52540">
    <property type="entry name" value="P-loop containing nucleoside triphosphate hydrolases"/>
    <property type="match status" value="1"/>
</dbReference>
<dbReference type="InterPro" id="IPR026082">
    <property type="entry name" value="ABCA"/>
</dbReference>
<protein>
    <submittedName>
        <fullName evidence="1">Uncharacterized protein</fullName>
    </submittedName>
</protein>
<dbReference type="Proteomes" id="UP001176941">
    <property type="component" value="Chromosome X"/>
</dbReference>
<sequence>MDKMASASFMKRRTILGIPNEEPMDRVHHPRNDSEMESLILLLDKPTAGLDPFSMHLMWNFLKEWKTTNMISFSTQFMNEADILPDRELSLSNGKLGGTRLSLFLKQKWGIGYHLSLHRNERCDTERITSLITKHISDVRLTAESEEKFVYTSPLEKTDKFADHCRDLENSSDQSIMNFGVSMTTLSEIFLNLKGISAMDEPDSGVGRLVEINVTTDTGVEPEVEQALCSLPEVKKAVNSAALWR</sequence>
<dbReference type="PANTHER" id="PTHR19229:SF274">
    <property type="entry name" value="ABC-TYPE ORGANIC ANION TRANSPORTER ABCA8"/>
    <property type="match status" value="1"/>
</dbReference>
<dbReference type="Gene3D" id="3.40.50.300">
    <property type="entry name" value="P-loop containing nucleotide triphosphate hydrolases"/>
    <property type="match status" value="1"/>
</dbReference>
<reference evidence="1" key="1">
    <citation type="submission" date="2023-04" db="EMBL/GenBank/DDBJ databases">
        <authorList>
            <consortium name="ELIXIR-Norway"/>
        </authorList>
    </citation>
    <scope>NUCLEOTIDE SEQUENCE [LARGE SCALE GENOMIC DNA]</scope>
</reference>
<accession>A0ABN9A752</accession>
<gene>
    <name evidence="1" type="ORF">MRATA1EN1_LOCUS29739</name>
</gene>
<dbReference type="EMBL" id="OX460343">
    <property type="protein sequence ID" value="CAI9180777.1"/>
    <property type="molecule type" value="Genomic_DNA"/>
</dbReference>
<dbReference type="PANTHER" id="PTHR19229">
    <property type="entry name" value="ATP-BINDING CASSETTE TRANSPORTER SUBFAMILY A ABCA"/>
    <property type="match status" value="1"/>
</dbReference>
<keyword evidence="2" id="KW-1185">Reference proteome</keyword>
<evidence type="ECO:0000313" key="1">
    <source>
        <dbReference type="EMBL" id="CAI9180777.1"/>
    </source>
</evidence>